<protein>
    <submittedName>
        <fullName evidence="2">Nuclear transport factor 2, eukaryote,NTF2-like domain</fullName>
    </submittedName>
</protein>
<reference evidence="2 3" key="1">
    <citation type="submission" date="2019-08" db="EMBL/GenBank/DDBJ databases">
        <authorList>
            <person name="Alioto T."/>
            <person name="Alioto T."/>
            <person name="Gomez Garrido J."/>
        </authorList>
    </citation>
    <scope>NUCLEOTIDE SEQUENCE [LARGE SCALE GENOMIC DNA]</scope>
</reference>
<gene>
    <name evidence="2" type="ORF">CINCED_3A014453</name>
</gene>
<accession>A0A5E4MM81</accession>
<feature type="domain" description="NTF2" evidence="1">
    <location>
        <begin position="34"/>
        <end position="145"/>
    </location>
</feature>
<dbReference type="OrthoDB" id="339151at2759"/>
<dbReference type="SUPFAM" id="SSF54427">
    <property type="entry name" value="NTF2-like"/>
    <property type="match status" value="1"/>
</dbReference>
<organism evidence="2 3">
    <name type="scientific">Cinara cedri</name>
    <dbReference type="NCBI Taxonomy" id="506608"/>
    <lineage>
        <taxon>Eukaryota</taxon>
        <taxon>Metazoa</taxon>
        <taxon>Ecdysozoa</taxon>
        <taxon>Arthropoda</taxon>
        <taxon>Hexapoda</taxon>
        <taxon>Insecta</taxon>
        <taxon>Pterygota</taxon>
        <taxon>Neoptera</taxon>
        <taxon>Paraneoptera</taxon>
        <taxon>Hemiptera</taxon>
        <taxon>Sternorrhyncha</taxon>
        <taxon>Aphidomorpha</taxon>
        <taxon>Aphidoidea</taxon>
        <taxon>Aphididae</taxon>
        <taxon>Lachninae</taxon>
        <taxon>Cinara</taxon>
    </lineage>
</organism>
<dbReference type="InterPro" id="IPR018222">
    <property type="entry name" value="Nuclear_transport_factor_2_euk"/>
</dbReference>
<proteinExistence type="predicted"/>
<evidence type="ECO:0000259" key="1">
    <source>
        <dbReference type="PROSITE" id="PS50177"/>
    </source>
</evidence>
<sequence>MENSSGVEDLTRESRAVAMAKLNSLPRTKYAADIGCKFAELYYSMMRTSPEYANEFYDERGEFQTVFEDGSAIVVRTRLQVKHILMRPMSACRYLVKSIIPMSCGGSSGGVMVMVTGERFTQNLLLEHRPERMLGYAIVVSLTQYIPEGPVTYHQTPLTIFGGGDSQAITGAEKSVITLRRPEGPVTYNQTPLTTFGGGDSQAITGAEKSVNTSILKKPDYSISVFMDSDFGHAAEVTKDTVISTEITHIKQPDTAFEFESITEPTSANIATGNVIETATVKENTSITETAAENTATGSVIEHETASEKTVSENIEPKTANEITTFADPASLNNAQENIAHLIA</sequence>
<evidence type="ECO:0000313" key="2">
    <source>
        <dbReference type="EMBL" id="VVC33367.1"/>
    </source>
</evidence>
<dbReference type="AlphaFoldDB" id="A0A5E4MM81"/>
<dbReference type="PROSITE" id="PS50177">
    <property type="entry name" value="NTF2_DOMAIN"/>
    <property type="match status" value="1"/>
</dbReference>
<dbReference type="Gene3D" id="3.10.450.50">
    <property type="match status" value="1"/>
</dbReference>
<dbReference type="EMBL" id="CABPRJ010000967">
    <property type="protein sequence ID" value="VVC33367.1"/>
    <property type="molecule type" value="Genomic_DNA"/>
</dbReference>
<name>A0A5E4MM81_9HEMI</name>
<dbReference type="Proteomes" id="UP000325440">
    <property type="component" value="Unassembled WGS sequence"/>
</dbReference>
<keyword evidence="3" id="KW-1185">Reference proteome</keyword>
<dbReference type="InterPro" id="IPR032710">
    <property type="entry name" value="NTF2-like_dom_sf"/>
</dbReference>
<evidence type="ECO:0000313" key="3">
    <source>
        <dbReference type="Proteomes" id="UP000325440"/>
    </source>
</evidence>